<protein>
    <submittedName>
        <fullName evidence="4">Phospholipase</fullName>
    </submittedName>
</protein>
<dbReference type="EMBL" id="QNUG01000001">
    <property type="protein sequence ID" value="REC73200.1"/>
    <property type="molecule type" value="Genomic_DNA"/>
</dbReference>
<keyword evidence="5" id="KW-1185">Reference proteome</keyword>
<feature type="chain" id="PRO_5017749905" evidence="2">
    <location>
        <begin position="22"/>
        <end position="275"/>
    </location>
</feature>
<dbReference type="GO" id="GO:0008236">
    <property type="term" value="F:serine-type peptidase activity"/>
    <property type="evidence" value="ECO:0007669"/>
    <property type="project" value="InterPro"/>
</dbReference>
<dbReference type="GO" id="GO:0006508">
    <property type="term" value="P:proteolysis"/>
    <property type="evidence" value="ECO:0007669"/>
    <property type="project" value="InterPro"/>
</dbReference>
<name>A0A3D9D5D4_9FLAO</name>
<gene>
    <name evidence="4" type="ORF">DRF58_00130</name>
</gene>
<feature type="signal peptide" evidence="2">
    <location>
        <begin position="1"/>
        <end position="21"/>
    </location>
</feature>
<dbReference type="AlphaFoldDB" id="A0A3D9D5D4"/>
<dbReference type="Gene3D" id="3.40.50.1820">
    <property type="entry name" value="alpha/beta hydrolase"/>
    <property type="match status" value="1"/>
</dbReference>
<dbReference type="InterPro" id="IPR001375">
    <property type="entry name" value="Peptidase_S9_cat"/>
</dbReference>
<dbReference type="Proteomes" id="UP000256326">
    <property type="component" value="Unassembled WGS sequence"/>
</dbReference>
<evidence type="ECO:0000259" key="3">
    <source>
        <dbReference type="Pfam" id="PF00326"/>
    </source>
</evidence>
<evidence type="ECO:0000256" key="2">
    <source>
        <dbReference type="SAM" id="SignalP"/>
    </source>
</evidence>
<evidence type="ECO:0000256" key="1">
    <source>
        <dbReference type="ARBA" id="ARBA00022729"/>
    </source>
</evidence>
<proteinExistence type="predicted"/>
<reference evidence="4 5" key="1">
    <citation type="journal article" date="2006" name="Int. J. Syst. Evol. Microbiol.">
        <title>Chryseobacterium hispanicum sp. nov., isolated from the drinking water distribution system of Sevilla, Spain.</title>
        <authorList>
            <person name="Gallego V."/>
            <person name="Garcia M.T."/>
            <person name="Ventosa A."/>
        </authorList>
    </citation>
    <scope>NUCLEOTIDE SEQUENCE [LARGE SCALE GENOMIC DNA]</scope>
    <source>
        <strain evidence="4 5">KCTC 22104</strain>
    </source>
</reference>
<dbReference type="Pfam" id="PF00326">
    <property type="entry name" value="Peptidase_S9"/>
    <property type="match status" value="1"/>
</dbReference>
<accession>A0A3D9D5D4</accession>
<sequence length="275" mass="31982">MTLKLKYLPLLLLGFSTFSNAQQIKSEFNKEVKIQKKLSYLLDIPQNPKTKLPLIVFLHGSGERGNDLEKVKLNGVLQHKDLIKEPVAILAPQCPANTWWDTDAVYFLIKEISEKYKIDKDRIYLTGLSMGGWGTLKLAGEHPEMFAAVASVCAPTDRVMYANIHNYKDMNLKIFHGGMDDVVLPENAFNFYQKLHPINPKAELTIFPNDNHNSWDSTYSDPKLYEWMLSFKKKKIIKKINNNIYNEIAFRNFEKQSSINDWRFHMTIKKNKYYI</sequence>
<dbReference type="PANTHER" id="PTHR43037">
    <property type="entry name" value="UNNAMED PRODUCT-RELATED"/>
    <property type="match status" value="1"/>
</dbReference>
<dbReference type="OrthoDB" id="9764953at2"/>
<dbReference type="SUPFAM" id="SSF53474">
    <property type="entry name" value="alpha/beta-Hydrolases"/>
    <property type="match status" value="1"/>
</dbReference>
<dbReference type="PANTHER" id="PTHR43037:SF1">
    <property type="entry name" value="BLL1128 PROTEIN"/>
    <property type="match status" value="1"/>
</dbReference>
<organism evidence="4 5">
    <name type="scientific">Epilithonimonas hispanica</name>
    <dbReference type="NCBI Taxonomy" id="358687"/>
    <lineage>
        <taxon>Bacteria</taxon>
        <taxon>Pseudomonadati</taxon>
        <taxon>Bacteroidota</taxon>
        <taxon>Flavobacteriia</taxon>
        <taxon>Flavobacteriales</taxon>
        <taxon>Weeksellaceae</taxon>
        <taxon>Chryseobacterium group</taxon>
        <taxon>Epilithonimonas</taxon>
    </lineage>
</organism>
<dbReference type="InterPro" id="IPR029058">
    <property type="entry name" value="AB_hydrolase_fold"/>
</dbReference>
<evidence type="ECO:0000313" key="4">
    <source>
        <dbReference type="EMBL" id="REC73200.1"/>
    </source>
</evidence>
<evidence type="ECO:0000313" key="5">
    <source>
        <dbReference type="Proteomes" id="UP000256326"/>
    </source>
</evidence>
<dbReference type="RefSeq" id="WP_116031354.1">
    <property type="nucleotide sequence ID" value="NZ_JBHLVV010000067.1"/>
</dbReference>
<keyword evidence="1 2" id="KW-0732">Signal</keyword>
<comment type="caution">
    <text evidence="4">The sequence shown here is derived from an EMBL/GenBank/DDBJ whole genome shotgun (WGS) entry which is preliminary data.</text>
</comment>
<dbReference type="InterPro" id="IPR050955">
    <property type="entry name" value="Plant_Biomass_Hydrol_Est"/>
</dbReference>
<feature type="domain" description="Peptidase S9 prolyl oligopeptidase catalytic" evidence="3">
    <location>
        <begin position="109"/>
        <end position="164"/>
    </location>
</feature>